<dbReference type="GO" id="GO:0019380">
    <property type="term" value="P:3-phenylpropionate catabolic process"/>
    <property type="evidence" value="ECO:0007669"/>
    <property type="project" value="TreeGrafter"/>
</dbReference>
<comment type="similarity">
    <text evidence="1">Belongs to the bacterial ring-hydroxylating dioxygenase beta subunit family.</text>
</comment>
<accession>A0A4R8V1W2</accession>
<dbReference type="EMBL" id="SOEY01000009">
    <property type="protein sequence ID" value="TFB75028.1"/>
    <property type="molecule type" value="Genomic_DNA"/>
</dbReference>
<protein>
    <submittedName>
        <fullName evidence="3">3-phenylpropionate/cinnamic acid dioxygenase subunit beta</fullName>
        <ecNumber evidence="3">1.14.12.19</ecNumber>
    </submittedName>
</protein>
<dbReference type="GO" id="GO:0008695">
    <property type="term" value="F:3-phenylpropionate dioxygenase activity"/>
    <property type="evidence" value="ECO:0007669"/>
    <property type="project" value="UniProtKB-EC"/>
</dbReference>
<dbReference type="OrthoDB" id="3212009at2"/>
<dbReference type="AlphaFoldDB" id="A0A4R8V1W2"/>
<dbReference type="CDD" id="cd00667">
    <property type="entry name" value="ring_hydroxylating_dioxygenases_beta"/>
    <property type="match status" value="1"/>
</dbReference>
<evidence type="ECO:0000256" key="1">
    <source>
        <dbReference type="ARBA" id="ARBA00009570"/>
    </source>
</evidence>
<organism evidence="3 4">
    <name type="scientific">Cryobacterium glaciale</name>
    <dbReference type="NCBI Taxonomy" id="1259145"/>
    <lineage>
        <taxon>Bacteria</taxon>
        <taxon>Bacillati</taxon>
        <taxon>Actinomycetota</taxon>
        <taxon>Actinomycetes</taxon>
        <taxon>Micrococcales</taxon>
        <taxon>Microbacteriaceae</taxon>
        <taxon>Cryobacterium</taxon>
    </lineage>
</organism>
<dbReference type="Pfam" id="PF00866">
    <property type="entry name" value="Ring_hydroxyl_B"/>
    <property type="match status" value="1"/>
</dbReference>
<dbReference type="SUPFAM" id="SSF54427">
    <property type="entry name" value="NTF2-like"/>
    <property type="match status" value="1"/>
</dbReference>
<dbReference type="InterPro" id="IPR000391">
    <property type="entry name" value="Rng_hydr_dOase-bsu"/>
</dbReference>
<dbReference type="Proteomes" id="UP000298173">
    <property type="component" value="Unassembled WGS sequence"/>
</dbReference>
<dbReference type="InterPro" id="IPR032710">
    <property type="entry name" value="NTF2-like_dom_sf"/>
</dbReference>
<dbReference type="PANTHER" id="PTHR41534:SF2">
    <property type="entry name" value="3-PHENYLPROPIONATE_CINNAMIC ACID DIOXYGENASE SUBUNIT BETA"/>
    <property type="match status" value="1"/>
</dbReference>
<comment type="caution">
    <text evidence="3">The sequence shown here is derived from an EMBL/GenBank/DDBJ whole genome shotgun (WGS) entry which is preliminary data.</text>
</comment>
<dbReference type="EC" id="1.14.12.19" evidence="3"/>
<evidence type="ECO:0000313" key="4">
    <source>
        <dbReference type="Proteomes" id="UP000298173"/>
    </source>
</evidence>
<keyword evidence="4" id="KW-1185">Reference proteome</keyword>
<dbReference type="PANTHER" id="PTHR41534">
    <property type="entry name" value="BLR3401 PROTEIN"/>
    <property type="match status" value="1"/>
</dbReference>
<keyword evidence="2 3" id="KW-0560">Oxidoreductase</keyword>
<name>A0A4R8V1W2_9MICO</name>
<gene>
    <name evidence="3" type="ORF">E3O06_06755</name>
</gene>
<evidence type="ECO:0000256" key="2">
    <source>
        <dbReference type="ARBA" id="ARBA00023002"/>
    </source>
</evidence>
<sequence>MNERDYTKGPDRWFLLQEISDFLFHEANLLDERRYEEWLDLLADDYHYSVPLRMNVEFADADTRGETKVGSEVCWFDEPKSTVELRVLQLATGVHWAEEPVSRVSHLVTNLRIEEVTMPEVKLSSRFLVYRNRVADETDFYVGRRTDVVRRTDDGWQIVKRHLLLDQTVLLAKNLSVFL</sequence>
<dbReference type="RefSeq" id="WP_134502223.1">
    <property type="nucleotide sequence ID" value="NZ_SOEY01000009.1"/>
</dbReference>
<proteinExistence type="inferred from homology"/>
<evidence type="ECO:0000313" key="3">
    <source>
        <dbReference type="EMBL" id="TFB75028.1"/>
    </source>
</evidence>
<dbReference type="Gene3D" id="3.10.450.50">
    <property type="match status" value="1"/>
</dbReference>
<dbReference type="NCBIfam" id="NF007479">
    <property type="entry name" value="PRK10069.1"/>
    <property type="match status" value="1"/>
</dbReference>
<keyword evidence="3" id="KW-0223">Dioxygenase</keyword>
<reference evidence="3 4" key="1">
    <citation type="submission" date="2019-03" db="EMBL/GenBank/DDBJ databases">
        <title>Genomics of glacier-inhabiting Cryobacterium strains.</title>
        <authorList>
            <person name="Liu Q."/>
            <person name="Xin Y.-H."/>
        </authorList>
    </citation>
    <scope>NUCLEOTIDE SEQUENCE [LARGE SCALE GENOMIC DNA]</scope>
    <source>
        <strain evidence="3 4">HLT2-23</strain>
    </source>
</reference>